<dbReference type="Pfam" id="PF00884">
    <property type="entry name" value="Sulfatase"/>
    <property type="match status" value="1"/>
</dbReference>
<dbReference type="PANTHER" id="PTHR42693">
    <property type="entry name" value="ARYLSULFATASE FAMILY MEMBER"/>
    <property type="match status" value="1"/>
</dbReference>
<keyword evidence="10" id="KW-1185">Reference proteome</keyword>
<feature type="domain" description="Sulfatase N-terminal" evidence="8">
    <location>
        <begin position="31"/>
        <end position="372"/>
    </location>
</feature>
<feature type="region of interest" description="Disordered" evidence="7">
    <location>
        <begin position="153"/>
        <end position="175"/>
    </location>
</feature>
<comment type="similarity">
    <text evidence="2">Belongs to the sulfatase family.</text>
</comment>
<protein>
    <submittedName>
        <fullName evidence="9">Choline-sulfatase</fullName>
    </submittedName>
</protein>
<dbReference type="Gene3D" id="3.40.720.10">
    <property type="entry name" value="Alkaline Phosphatase, subunit A"/>
    <property type="match status" value="1"/>
</dbReference>
<evidence type="ECO:0000256" key="2">
    <source>
        <dbReference type="ARBA" id="ARBA00008779"/>
    </source>
</evidence>
<evidence type="ECO:0000256" key="1">
    <source>
        <dbReference type="ARBA" id="ARBA00001913"/>
    </source>
</evidence>
<dbReference type="AlphaFoldDB" id="A0A1I3BFZ1"/>
<evidence type="ECO:0000259" key="8">
    <source>
        <dbReference type="Pfam" id="PF00884"/>
    </source>
</evidence>
<dbReference type="GO" id="GO:0004065">
    <property type="term" value="F:arylsulfatase activity"/>
    <property type="evidence" value="ECO:0007669"/>
    <property type="project" value="TreeGrafter"/>
</dbReference>
<reference evidence="10" key="1">
    <citation type="submission" date="2016-10" db="EMBL/GenBank/DDBJ databases">
        <authorList>
            <person name="Varghese N."/>
            <person name="Submissions S."/>
        </authorList>
    </citation>
    <scope>NUCLEOTIDE SEQUENCE [LARGE SCALE GENOMIC DNA]</scope>
    <source>
        <strain evidence="10">DSM 26348</strain>
    </source>
</reference>
<dbReference type="CDD" id="cd16155">
    <property type="entry name" value="sulfatase_like"/>
    <property type="match status" value="1"/>
</dbReference>
<evidence type="ECO:0000256" key="6">
    <source>
        <dbReference type="ARBA" id="ARBA00022837"/>
    </source>
</evidence>
<keyword evidence="5" id="KW-0378">Hydrolase</keyword>
<evidence type="ECO:0000256" key="4">
    <source>
        <dbReference type="ARBA" id="ARBA00022729"/>
    </source>
</evidence>
<accession>A0A1I3BFZ1</accession>
<dbReference type="InterPro" id="IPR000917">
    <property type="entry name" value="Sulfatase_N"/>
</dbReference>
<dbReference type="InterPro" id="IPR017850">
    <property type="entry name" value="Alkaline_phosphatase_core_sf"/>
</dbReference>
<dbReference type="EMBL" id="FOQD01000001">
    <property type="protein sequence ID" value="SFH61207.1"/>
    <property type="molecule type" value="Genomic_DNA"/>
</dbReference>
<evidence type="ECO:0000256" key="7">
    <source>
        <dbReference type="SAM" id="MobiDB-lite"/>
    </source>
</evidence>
<dbReference type="PANTHER" id="PTHR42693:SF42">
    <property type="entry name" value="ARYLSULFATASE G"/>
    <property type="match status" value="1"/>
</dbReference>
<evidence type="ECO:0000256" key="3">
    <source>
        <dbReference type="ARBA" id="ARBA00022723"/>
    </source>
</evidence>
<dbReference type="GO" id="GO:0046872">
    <property type="term" value="F:metal ion binding"/>
    <property type="evidence" value="ECO:0007669"/>
    <property type="project" value="UniProtKB-KW"/>
</dbReference>
<name>A0A1I3BFZ1_9PLAN</name>
<keyword evidence="4" id="KW-0732">Signal</keyword>
<evidence type="ECO:0000313" key="10">
    <source>
        <dbReference type="Proteomes" id="UP000199518"/>
    </source>
</evidence>
<dbReference type="STRING" id="1576369.SAMN05421753_101434"/>
<dbReference type="SUPFAM" id="SSF53649">
    <property type="entry name" value="Alkaline phosphatase-like"/>
    <property type="match status" value="1"/>
</dbReference>
<dbReference type="InterPro" id="IPR050738">
    <property type="entry name" value="Sulfatase"/>
</dbReference>
<organism evidence="9 10">
    <name type="scientific">Planctomicrobium piriforme</name>
    <dbReference type="NCBI Taxonomy" id="1576369"/>
    <lineage>
        <taxon>Bacteria</taxon>
        <taxon>Pseudomonadati</taxon>
        <taxon>Planctomycetota</taxon>
        <taxon>Planctomycetia</taxon>
        <taxon>Planctomycetales</taxon>
        <taxon>Planctomycetaceae</taxon>
        <taxon>Planctomicrobium</taxon>
    </lineage>
</organism>
<keyword evidence="6" id="KW-0106">Calcium</keyword>
<dbReference type="Proteomes" id="UP000199518">
    <property type="component" value="Unassembled WGS sequence"/>
</dbReference>
<comment type="cofactor">
    <cofactor evidence="1">
        <name>Ca(2+)</name>
        <dbReference type="ChEBI" id="CHEBI:29108"/>
    </cofactor>
</comment>
<evidence type="ECO:0000313" key="9">
    <source>
        <dbReference type="EMBL" id="SFH61207.1"/>
    </source>
</evidence>
<sequence length="484" mass="54168">MMRLWTTLWMCAACLTAVLMPVGTLQAESRPSILLLLADDLSYDAVHALGNQEVRTSNIDSLFAQGTTFTHCYNMGGWNGAICVASRTMLNTGRALWKAPQTKPQLEAEFAGKRFWSQSLKAAGYRTLMTGKWHLQIDPAKVFDEVRHVRQGMPHDSDQYNRPLDGQPDKWSPSDPKFGGYWTGGKHWSEVTADDAIAFLDESVGKTAPFFLYTAFNAPHDPRQSPTEFVAEYPADRVRVPDNFLPDDPHREAMGLIDLRDENLAPHPRTPHAVQVHRSEYYAIITHLDAQIGRILETLDRTGLRQNTVIIFTADHGLAVGQHGLMGKQNQFDHSVRVPFLICGPGITAGRKIDSPIYLQDAMPTTLQLAGAAIPPDVDFQSLLPLLHGEKPTTRQAISGGYIDFQRMATAEGYKLILYPKTKTARLYHLTDDPLEQHDLLESAAVNEENRAMSRRLFRTLLDLQRENGDNLNLTSVYPELAPE</sequence>
<evidence type="ECO:0000256" key="5">
    <source>
        <dbReference type="ARBA" id="ARBA00022801"/>
    </source>
</evidence>
<proteinExistence type="inferred from homology"/>
<gene>
    <name evidence="9" type="ORF">SAMN05421753_101434</name>
</gene>
<keyword evidence="3" id="KW-0479">Metal-binding</keyword>